<dbReference type="HAMAP" id="MF_00198">
    <property type="entry name" value="Spermidine_synth"/>
    <property type="match status" value="1"/>
</dbReference>
<feature type="binding site" evidence="5">
    <location>
        <position position="430"/>
    </location>
    <ligand>
        <name>S-methyl-5'-thioadenosine</name>
        <dbReference type="ChEBI" id="CHEBI:17509"/>
    </ligand>
</feature>
<evidence type="ECO:0000313" key="8">
    <source>
        <dbReference type="EMBL" id="TQV88687.1"/>
    </source>
</evidence>
<dbReference type="InterPro" id="IPR030374">
    <property type="entry name" value="PABS"/>
</dbReference>
<dbReference type="Proteomes" id="UP000315439">
    <property type="component" value="Unassembled WGS sequence"/>
</dbReference>
<comment type="subcellular location">
    <subcellularLocation>
        <location evidence="5">Cell membrane</location>
        <topology evidence="5">Multi-pass membrane protein</topology>
    </subcellularLocation>
</comment>
<feature type="binding site" evidence="5">
    <location>
        <begin position="402"/>
        <end position="403"/>
    </location>
    <ligand>
        <name>S-methyl-5'-thioadenosine</name>
        <dbReference type="ChEBI" id="CHEBI:17509"/>
    </ligand>
</feature>
<dbReference type="GO" id="GO:0008295">
    <property type="term" value="P:spermidine biosynthetic process"/>
    <property type="evidence" value="ECO:0007669"/>
    <property type="project" value="UniProtKB-UniRule"/>
</dbReference>
<feature type="transmembrane region" description="Helical" evidence="5">
    <location>
        <begin position="205"/>
        <end position="223"/>
    </location>
</feature>
<dbReference type="PANTHER" id="PTHR43317:SF11">
    <property type="entry name" value="POLYAMINE AMINOPROPYLTRANSFERASE 2"/>
    <property type="match status" value="1"/>
</dbReference>
<feature type="transmembrane region" description="Helical" evidence="5">
    <location>
        <begin position="80"/>
        <end position="104"/>
    </location>
</feature>
<dbReference type="Gene3D" id="3.40.50.150">
    <property type="entry name" value="Vaccinia Virus protein VP39"/>
    <property type="match status" value="1"/>
</dbReference>
<organism evidence="8 9">
    <name type="scientific">Aliikangiella coralliicola</name>
    <dbReference type="NCBI Taxonomy" id="2592383"/>
    <lineage>
        <taxon>Bacteria</taxon>
        <taxon>Pseudomonadati</taxon>
        <taxon>Pseudomonadota</taxon>
        <taxon>Gammaproteobacteria</taxon>
        <taxon>Oceanospirillales</taxon>
        <taxon>Pleioneaceae</taxon>
        <taxon>Aliikangiella</taxon>
    </lineage>
</organism>
<dbReference type="SUPFAM" id="SSF53335">
    <property type="entry name" value="S-adenosyl-L-methionine-dependent methyltransferases"/>
    <property type="match status" value="1"/>
</dbReference>
<evidence type="ECO:0000313" key="9">
    <source>
        <dbReference type="Proteomes" id="UP000315439"/>
    </source>
</evidence>
<dbReference type="UniPathway" id="UPA00248">
    <property type="reaction ID" value="UER00314"/>
</dbReference>
<dbReference type="Pfam" id="PF01564">
    <property type="entry name" value="Spermine_synth"/>
    <property type="match status" value="1"/>
</dbReference>
<keyword evidence="5" id="KW-1133">Transmembrane helix</keyword>
<feature type="transmembrane region" description="Helical" evidence="5">
    <location>
        <begin position="12"/>
        <end position="33"/>
    </location>
</feature>
<sequence>MQIVENPSRLKLLGHDVLLIGIMAVLAGCGLIYEYLLSHYAGRVLGIMETAIYAMIGLMIVSMGLGAFAAKIFKDPFTAFAWLEAIIALIGMSSIIVIAAIIALTGTLPELIAETYNLPPDTVIDGGVLEQLQSYATFLPYVAGFLLGFFIGMEIPLIARVREKVYGRHLENNAGTIYGADYIGAGIGAFIWVTIMLTLDITIAGVWTAGFNIVAGSIFLLRYWREIKRAWWLVVLHLVLVVLLFFIADSGARWMSNFSNVLYKDQVFYQVNTPFQNITFTHRRQGTVDEPVIDMYLNGRLQFSSSDEKIYHSMLTYPGLMASARHEHVLVIGGGDGLAVRDILDWSPKSVTLVDLDPGLVELFSNRYAKRHDDKTVALREQLLKLNREAFEDPRVSVIFGDAFIEIDTLLKQQKHFDTIIVDLPDPSHPDLNKLYSDHFYSRLRQLLSGDGALVVQSTSPYHARDAFISIGKTVKQAGYENVEQYRQNVPSFGEWGWTIATKMGQAATTRLKRYNELPVANNYLSTALLNGSFAMPANFYEDMDLIKINQLGSGVLYQYHVKAWQKDTGVYQSDAPVPDLEVTN</sequence>
<dbReference type="EMBL" id="VIKS01000004">
    <property type="protein sequence ID" value="TQV88687.1"/>
    <property type="molecule type" value="Genomic_DNA"/>
</dbReference>
<comment type="caution">
    <text evidence="5">Lacks conserved residue(s) required for the propagation of feature annotation.</text>
</comment>
<dbReference type="GO" id="GO:0005886">
    <property type="term" value="C:plasma membrane"/>
    <property type="evidence" value="ECO:0007669"/>
    <property type="project" value="UniProtKB-SubCell"/>
</dbReference>
<keyword evidence="3 5" id="KW-0745">Spermidine biosynthesis</keyword>
<keyword evidence="5" id="KW-0812">Transmembrane</keyword>
<protein>
    <recommendedName>
        <fullName evidence="5">Polyamine aminopropyltransferase</fullName>
    </recommendedName>
    <alternativeName>
        <fullName evidence="5">Putrescine aminopropyltransferase</fullName>
        <shortName evidence="5">PAPT</shortName>
    </alternativeName>
    <alternativeName>
        <fullName evidence="5">Spermidine synthase</fullName>
        <shortName evidence="5">SPDS</shortName>
        <shortName evidence="5">SPDSY</shortName>
        <ecNumber evidence="5">2.5.1.16</ecNumber>
    </alternativeName>
</protein>
<dbReference type="EC" id="2.5.1.16" evidence="5"/>
<dbReference type="PANTHER" id="PTHR43317">
    <property type="entry name" value="THERMOSPERMINE SYNTHASE ACAULIS5"/>
    <property type="match status" value="1"/>
</dbReference>
<accession>A0A545UGU0</accession>
<dbReference type="GO" id="GO:0004766">
    <property type="term" value="F:spermidine synthase activity"/>
    <property type="evidence" value="ECO:0007669"/>
    <property type="project" value="UniProtKB-UniRule"/>
</dbReference>
<feature type="transmembrane region" description="Helical" evidence="5">
    <location>
        <begin position="180"/>
        <end position="199"/>
    </location>
</feature>
<evidence type="ECO:0000259" key="7">
    <source>
        <dbReference type="PROSITE" id="PS51006"/>
    </source>
</evidence>
<keyword evidence="4 5" id="KW-0620">Polyamine biosynthesis</keyword>
<feature type="binding site" evidence="5">
    <location>
        <position position="355"/>
    </location>
    <ligand>
        <name>S-methyl-5'-thioadenosine</name>
        <dbReference type="ChEBI" id="CHEBI:17509"/>
    </ligand>
</feature>
<evidence type="ECO:0000256" key="1">
    <source>
        <dbReference type="ARBA" id="ARBA00007867"/>
    </source>
</evidence>
<comment type="subunit">
    <text evidence="5">Homodimer or homotetramer.</text>
</comment>
<keyword evidence="5" id="KW-1003">Cell membrane</keyword>
<evidence type="ECO:0000256" key="5">
    <source>
        <dbReference type="HAMAP-Rule" id="MF_00198"/>
    </source>
</evidence>
<comment type="similarity">
    <text evidence="1 5">Belongs to the spermidine/spermine synthase family.</text>
</comment>
<dbReference type="AlphaFoldDB" id="A0A545UGU0"/>
<dbReference type="CDD" id="cd02440">
    <property type="entry name" value="AdoMet_MTases"/>
    <property type="match status" value="1"/>
</dbReference>
<feature type="binding site" evidence="5">
    <location>
        <position position="336"/>
    </location>
    <ligand>
        <name>spermidine</name>
        <dbReference type="ChEBI" id="CHEBI:57834"/>
    </ligand>
</feature>
<feature type="binding site" evidence="5">
    <location>
        <position position="276"/>
    </location>
    <ligand>
        <name>S-methyl-5'-thioadenosine</name>
        <dbReference type="ChEBI" id="CHEBI:17509"/>
    </ligand>
</feature>
<evidence type="ECO:0000256" key="2">
    <source>
        <dbReference type="ARBA" id="ARBA00022679"/>
    </source>
</evidence>
<name>A0A545UGU0_9GAMM</name>
<evidence type="ECO:0000256" key="6">
    <source>
        <dbReference type="PROSITE-ProRule" id="PRU00354"/>
    </source>
</evidence>
<comment type="pathway">
    <text evidence="5">Amine and polyamine biosynthesis; spermidine biosynthesis; spermidine from putrescine: step 1/1.</text>
</comment>
<gene>
    <name evidence="5" type="primary">speE</name>
    <name evidence="8" type="ORF">FLL46_08335</name>
</gene>
<comment type="function">
    <text evidence="5">Catalyzes the irreversible transfer of a propylamine group from the amino donor S-adenosylmethioninamine (decarboxy-AdoMet) to putrescine (1,4-diaminobutane) to yield spermidine.</text>
</comment>
<feature type="transmembrane region" description="Helical" evidence="5">
    <location>
        <begin position="138"/>
        <end position="159"/>
    </location>
</feature>
<feature type="transmembrane region" description="Helical" evidence="5">
    <location>
        <begin position="53"/>
        <end position="73"/>
    </location>
</feature>
<dbReference type="OrthoDB" id="9793120at2"/>
<keyword evidence="9" id="KW-1185">Reference proteome</keyword>
<proteinExistence type="inferred from homology"/>
<dbReference type="InterPro" id="IPR001045">
    <property type="entry name" value="Spermi_synthase"/>
</dbReference>
<evidence type="ECO:0000256" key="3">
    <source>
        <dbReference type="ARBA" id="ARBA00023066"/>
    </source>
</evidence>
<feature type="binding site" evidence="5">
    <location>
        <position position="312"/>
    </location>
    <ligand>
        <name>spermidine</name>
        <dbReference type="ChEBI" id="CHEBI:57834"/>
    </ligand>
</feature>
<evidence type="ECO:0000256" key="4">
    <source>
        <dbReference type="ARBA" id="ARBA00023115"/>
    </source>
</evidence>
<reference evidence="8 9" key="1">
    <citation type="submission" date="2019-07" db="EMBL/GenBank/DDBJ databases">
        <title>Draft genome for Aliikangiella sp. M105.</title>
        <authorList>
            <person name="Wang G."/>
        </authorList>
    </citation>
    <scope>NUCLEOTIDE SEQUENCE [LARGE SCALE GENOMIC DNA]</scope>
    <source>
        <strain evidence="8 9">M105</strain>
    </source>
</reference>
<feature type="active site" description="Proton acceptor" evidence="5 6">
    <location>
        <position position="423"/>
    </location>
</feature>
<comment type="catalytic activity">
    <reaction evidence="5">
        <text>S-adenosyl 3-(methylsulfanyl)propylamine + putrescine = S-methyl-5'-thioadenosine + spermidine + H(+)</text>
        <dbReference type="Rhea" id="RHEA:12721"/>
        <dbReference type="ChEBI" id="CHEBI:15378"/>
        <dbReference type="ChEBI" id="CHEBI:17509"/>
        <dbReference type="ChEBI" id="CHEBI:57443"/>
        <dbReference type="ChEBI" id="CHEBI:57834"/>
        <dbReference type="ChEBI" id="CHEBI:326268"/>
        <dbReference type="EC" id="2.5.1.16"/>
    </reaction>
</comment>
<dbReference type="InterPro" id="IPR029063">
    <property type="entry name" value="SAM-dependent_MTases_sf"/>
</dbReference>
<keyword evidence="5" id="KW-0472">Membrane</keyword>
<keyword evidence="2 5" id="KW-0808">Transferase</keyword>
<feature type="domain" description="PABS" evidence="7">
    <location>
        <begin position="252"/>
        <end position="503"/>
    </location>
</feature>
<dbReference type="PROSITE" id="PS51006">
    <property type="entry name" value="PABS_2"/>
    <property type="match status" value="1"/>
</dbReference>
<comment type="caution">
    <text evidence="8">The sequence shown here is derived from an EMBL/GenBank/DDBJ whole genome shotgun (WGS) entry which is preliminary data.</text>
</comment>
<dbReference type="NCBIfam" id="NF002956">
    <property type="entry name" value="PRK03612.1"/>
    <property type="match status" value="1"/>
</dbReference>
<feature type="transmembrane region" description="Helical" evidence="5">
    <location>
        <begin position="230"/>
        <end position="248"/>
    </location>
</feature>